<dbReference type="Proteomes" id="UP001480595">
    <property type="component" value="Unassembled WGS sequence"/>
</dbReference>
<dbReference type="RefSeq" id="XP_066719000.1">
    <property type="nucleotide sequence ID" value="XM_066854722.1"/>
</dbReference>
<accession>A0ABR1W0F7</accession>
<feature type="region of interest" description="Disordered" evidence="1">
    <location>
        <begin position="1"/>
        <end position="22"/>
    </location>
</feature>
<dbReference type="EMBL" id="JAQQWL010000004">
    <property type="protein sequence ID" value="KAK8076041.1"/>
    <property type="molecule type" value="Genomic_DNA"/>
</dbReference>
<organism evidence="2 3">
    <name type="scientific">Apiospora phragmitis</name>
    <dbReference type="NCBI Taxonomy" id="2905665"/>
    <lineage>
        <taxon>Eukaryota</taxon>
        <taxon>Fungi</taxon>
        <taxon>Dikarya</taxon>
        <taxon>Ascomycota</taxon>
        <taxon>Pezizomycotina</taxon>
        <taxon>Sordariomycetes</taxon>
        <taxon>Xylariomycetidae</taxon>
        <taxon>Amphisphaeriales</taxon>
        <taxon>Apiosporaceae</taxon>
        <taxon>Apiospora</taxon>
    </lineage>
</organism>
<protein>
    <submittedName>
        <fullName evidence="2">Uncharacterized protein</fullName>
    </submittedName>
</protein>
<proteinExistence type="predicted"/>
<feature type="compositionally biased region" description="Basic residues" evidence="1">
    <location>
        <begin position="1"/>
        <end position="14"/>
    </location>
</feature>
<evidence type="ECO:0000256" key="1">
    <source>
        <dbReference type="SAM" id="MobiDB-lite"/>
    </source>
</evidence>
<evidence type="ECO:0000313" key="2">
    <source>
        <dbReference type="EMBL" id="KAK8076041.1"/>
    </source>
</evidence>
<reference evidence="2 3" key="1">
    <citation type="submission" date="2023-01" db="EMBL/GenBank/DDBJ databases">
        <title>Analysis of 21 Apiospora genomes using comparative genomics revels a genus with tremendous synthesis potential of carbohydrate active enzymes and secondary metabolites.</title>
        <authorList>
            <person name="Sorensen T."/>
        </authorList>
    </citation>
    <scope>NUCLEOTIDE SEQUENCE [LARGE SCALE GENOMIC DNA]</scope>
    <source>
        <strain evidence="2 3">CBS 135458</strain>
    </source>
</reference>
<evidence type="ECO:0000313" key="3">
    <source>
        <dbReference type="Proteomes" id="UP001480595"/>
    </source>
</evidence>
<name>A0ABR1W0F7_9PEZI</name>
<comment type="caution">
    <text evidence="2">The sequence shown here is derived from an EMBL/GenBank/DDBJ whole genome shotgun (WGS) entry which is preliminary data.</text>
</comment>
<dbReference type="GeneID" id="92087785"/>
<keyword evidence="3" id="KW-1185">Reference proteome</keyword>
<gene>
    <name evidence="2" type="ORF">PG994_003313</name>
</gene>
<sequence>MKKRMKGKKKKKAKNSPSDLLSQVLQPPAGLERFVSPDVVRTLIAFGADVPEAARRLIAFLTQYKGDGRGQQQQAPMHDDDVLSWKTLLMQVLPKQRRIKQSDMQALETVFAQWPEDWDEIRGAVHHSAAVTDREGGVRKLGCVVPKRRVLWIL</sequence>